<evidence type="ECO:0000313" key="3">
    <source>
        <dbReference type="EMBL" id="KAL3740724.1"/>
    </source>
</evidence>
<dbReference type="EMBL" id="JBJKBG010000005">
    <property type="protein sequence ID" value="KAL3740724.1"/>
    <property type="molecule type" value="Genomic_DNA"/>
</dbReference>
<dbReference type="PANTHER" id="PTHR46525:SF18">
    <property type="entry name" value="SENESCENCE REGULATOR S40"/>
    <property type="match status" value="1"/>
</dbReference>
<dbReference type="PANTHER" id="PTHR46525">
    <property type="entry name" value="EMB|CAB72159.1"/>
    <property type="match status" value="1"/>
</dbReference>
<comment type="caution">
    <text evidence="3">The sequence shown here is derived from an EMBL/GenBank/DDBJ whole genome shotgun (WGS) entry which is preliminary data.</text>
</comment>
<name>A0ABD3KNX7_EUCGL</name>
<dbReference type="InterPro" id="IPR007608">
    <property type="entry name" value="Senescence_reg_S40"/>
</dbReference>
<evidence type="ECO:0000313" key="4">
    <source>
        <dbReference type="Proteomes" id="UP001634007"/>
    </source>
</evidence>
<gene>
    <name evidence="3" type="ORF">ACJRO7_021924</name>
</gene>
<reference evidence="3 4" key="1">
    <citation type="submission" date="2024-11" db="EMBL/GenBank/DDBJ databases">
        <title>Chromosome-level genome assembly of Eucalyptus globulus Labill. provides insights into its genome evolution.</title>
        <authorList>
            <person name="Li X."/>
        </authorList>
    </citation>
    <scope>NUCLEOTIDE SEQUENCE [LARGE SCALE GENOMIC DNA]</scope>
    <source>
        <strain evidence="3">CL2024</strain>
        <tissue evidence="3">Fresh tender leaves</tissue>
    </source>
</reference>
<protein>
    <recommendedName>
        <fullName evidence="5">Senescence regulator</fullName>
    </recommendedName>
</protein>
<evidence type="ECO:0000256" key="1">
    <source>
        <dbReference type="ARBA" id="ARBA00034773"/>
    </source>
</evidence>
<feature type="region of interest" description="Disordered" evidence="2">
    <location>
        <begin position="118"/>
        <end position="140"/>
    </location>
</feature>
<dbReference type="Proteomes" id="UP001634007">
    <property type="component" value="Unassembled WGS sequence"/>
</dbReference>
<feature type="region of interest" description="Disordered" evidence="2">
    <location>
        <begin position="73"/>
        <end position="92"/>
    </location>
</feature>
<evidence type="ECO:0000256" key="2">
    <source>
        <dbReference type="SAM" id="MobiDB-lite"/>
    </source>
</evidence>
<accession>A0ABD3KNX7</accession>
<dbReference type="Pfam" id="PF04520">
    <property type="entry name" value="Senescence_reg"/>
    <property type="match status" value="1"/>
</dbReference>
<keyword evidence="4" id="KW-1185">Reference proteome</keyword>
<sequence>MAKGRRLTSSRSERLLGSYGYGHHGFGAAANGNDAAEFDEDDVWSAADGGGADAMREDGGMEGSQLGWATLAAEDGGGGGGGGGGGRRSRTARGGLSFAFEDSGVRPSSRIVHQFRGNDAAAASSSPRGGHGHHMATSAPVNVPDWSKIYRVGSVESMHDSDEGLDDGGGDAGMVPPHEYLAREYARSQKSAATSVFEGVGRTLKGRDMRRMRDAVWSQTGFDG</sequence>
<dbReference type="AlphaFoldDB" id="A0ABD3KNX7"/>
<organism evidence="3 4">
    <name type="scientific">Eucalyptus globulus</name>
    <name type="common">Tasmanian blue gum</name>
    <dbReference type="NCBI Taxonomy" id="34317"/>
    <lineage>
        <taxon>Eukaryota</taxon>
        <taxon>Viridiplantae</taxon>
        <taxon>Streptophyta</taxon>
        <taxon>Embryophyta</taxon>
        <taxon>Tracheophyta</taxon>
        <taxon>Spermatophyta</taxon>
        <taxon>Magnoliopsida</taxon>
        <taxon>eudicotyledons</taxon>
        <taxon>Gunneridae</taxon>
        <taxon>Pentapetalae</taxon>
        <taxon>rosids</taxon>
        <taxon>malvids</taxon>
        <taxon>Myrtales</taxon>
        <taxon>Myrtaceae</taxon>
        <taxon>Myrtoideae</taxon>
        <taxon>Eucalypteae</taxon>
        <taxon>Eucalyptus</taxon>
    </lineage>
</organism>
<evidence type="ECO:0008006" key="5">
    <source>
        <dbReference type="Google" id="ProtNLM"/>
    </source>
</evidence>
<proteinExistence type="inferred from homology"/>
<dbReference type="GO" id="GO:0010150">
    <property type="term" value="P:leaf senescence"/>
    <property type="evidence" value="ECO:0007669"/>
    <property type="project" value="UniProtKB-ARBA"/>
</dbReference>
<comment type="similarity">
    <text evidence="1">Belongs to the senescence regulator S40 family.</text>
</comment>
<feature type="compositionally biased region" description="Gly residues" evidence="2">
    <location>
        <begin position="75"/>
        <end position="86"/>
    </location>
</feature>